<dbReference type="InterPro" id="IPR020846">
    <property type="entry name" value="MFS_dom"/>
</dbReference>
<keyword evidence="3" id="KW-1133">Transmembrane helix</keyword>
<reference evidence="6" key="1">
    <citation type="journal article" date="2020" name="bioRxiv">
        <title>Genomic and phenotypic heterogeneity of clinical isolates of the human pathogens Aspergillus fumigatus, Aspergillus lentulus and Aspergillus fumigatiaffinis.</title>
        <authorList>
            <person name="dos Santos R.A.C."/>
            <person name="Steenwyk J.L."/>
            <person name="Rivero-Menendez O."/>
            <person name="Mead M.E."/>
            <person name="Silva L.P."/>
            <person name="Bastos R.W."/>
            <person name="Alastruey-Izquierdo A."/>
            <person name="Goldman G.H."/>
            <person name="Rokas A."/>
        </authorList>
    </citation>
    <scope>NUCLEOTIDE SEQUENCE</scope>
    <source>
        <strain evidence="6">CNM-CM6805</strain>
    </source>
</reference>
<feature type="transmembrane region" description="Helical" evidence="3">
    <location>
        <begin position="484"/>
        <end position="502"/>
    </location>
</feature>
<keyword evidence="7" id="KW-1185">Reference proteome</keyword>
<dbReference type="SUPFAM" id="SSF103473">
    <property type="entry name" value="MFS general substrate transporter"/>
    <property type="match status" value="1"/>
</dbReference>
<evidence type="ECO:0008006" key="8">
    <source>
        <dbReference type="Google" id="ProtNLM"/>
    </source>
</evidence>
<dbReference type="PANTHER" id="PTHR11360:SF281">
    <property type="entry name" value="ASPYRIDONES EFFLUX PROTEIN APDF-RELATED"/>
    <property type="match status" value="1"/>
</dbReference>
<evidence type="ECO:0000313" key="6">
    <source>
        <dbReference type="EMBL" id="KAF4230007.1"/>
    </source>
</evidence>
<feature type="transmembrane region" description="Helical" evidence="3">
    <location>
        <begin position="250"/>
        <end position="273"/>
    </location>
</feature>
<feature type="domain" description="Protein kinase" evidence="4">
    <location>
        <begin position="1"/>
        <end position="311"/>
    </location>
</feature>
<gene>
    <name evidence="6" type="ORF">CNMCM6805_001044</name>
</gene>
<feature type="domain" description="Major facilitator superfamily (MFS) profile" evidence="5">
    <location>
        <begin position="359"/>
        <end position="546"/>
    </location>
</feature>
<feature type="transmembrane region" description="Helical" evidence="3">
    <location>
        <begin position="449"/>
        <end position="472"/>
    </location>
</feature>
<evidence type="ECO:0000256" key="1">
    <source>
        <dbReference type="ARBA" id="ARBA00004141"/>
    </source>
</evidence>
<dbReference type="SMART" id="SM00220">
    <property type="entry name" value="S_TKc"/>
    <property type="match status" value="1"/>
</dbReference>
<dbReference type="EMBL" id="JAAAPX010000122">
    <property type="protein sequence ID" value="KAF4230007.1"/>
    <property type="molecule type" value="Genomic_DNA"/>
</dbReference>
<organism evidence="6 7">
    <name type="scientific">Aspergillus fumigatiaffinis</name>
    <dbReference type="NCBI Taxonomy" id="340414"/>
    <lineage>
        <taxon>Eukaryota</taxon>
        <taxon>Fungi</taxon>
        <taxon>Dikarya</taxon>
        <taxon>Ascomycota</taxon>
        <taxon>Pezizomycotina</taxon>
        <taxon>Eurotiomycetes</taxon>
        <taxon>Eurotiomycetidae</taxon>
        <taxon>Eurotiales</taxon>
        <taxon>Aspergillaceae</taxon>
        <taxon>Aspergillus</taxon>
        <taxon>Aspergillus subgen. Fumigati</taxon>
    </lineage>
</organism>
<feature type="transmembrane region" description="Helical" evidence="3">
    <location>
        <begin position="514"/>
        <end position="534"/>
    </location>
</feature>
<evidence type="ECO:0000259" key="5">
    <source>
        <dbReference type="PROSITE" id="PS50850"/>
    </source>
</evidence>
<proteinExistence type="inferred from homology"/>
<evidence type="ECO:0000256" key="3">
    <source>
        <dbReference type="SAM" id="Phobius"/>
    </source>
</evidence>
<dbReference type="Gene3D" id="3.30.200.20">
    <property type="entry name" value="Phosphorylase Kinase, domain 1"/>
    <property type="match status" value="1"/>
</dbReference>
<dbReference type="Proteomes" id="UP000653565">
    <property type="component" value="Unassembled WGS sequence"/>
</dbReference>
<keyword evidence="3" id="KW-0812">Transmembrane</keyword>
<dbReference type="PANTHER" id="PTHR11360">
    <property type="entry name" value="MONOCARBOXYLATE TRANSPORTER"/>
    <property type="match status" value="1"/>
</dbReference>
<dbReference type="SUPFAM" id="SSF56112">
    <property type="entry name" value="Protein kinase-like (PK-like)"/>
    <property type="match status" value="1"/>
</dbReference>
<feature type="transmembrane region" description="Helical" evidence="3">
    <location>
        <begin position="318"/>
        <end position="339"/>
    </location>
</feature>
<dbReference type="InterPro" id="IPR050327">
    <property type="entry name" value="Proton-linked_MCT"/>
</dbReference>
<dbReference type="OrthoDB" id="6499973at2759"/>
<dbReference type="PROSITE" id="PS50011">
    <property type="entry name" value="PROTEIN_KINASE_DOM"/>
    <property type="match status" value="1"/>
</dbReference>
<dbReference type="Gene3D" id="1.10.510.10">
    <property type="entry name" value="Transferase(Phosphotransferase) domain 1"/>
    <property type="match status" value="1"/>
</dbReference>
<evidence type="ECO:0000313" key="7">
    <source>
        <dbReference type="Proteomes" id="UP000653565"/>
    </source>
</evidence>
<reference evidence="6" key="2">
    <citation type="submission" date="2020-04" db="EMBL/GenBank/DDBJ databases">
        <authorList>
            <person name="Santos R.A.C."/>
            <person name="Steenwyk J.L."/>
            <person name="Rivero-Menendez O."/>
            <person name="Mead M.E."/>
            <person name="Silva L.P."/>
            <person name="Bastos R.W."/>
            <person name="Alastruey-Izquierdo A."/>
            <person name="Goldman G.H."/>
            <person name="Rokas A."/>
        </authorList>
    </citation>
    <scope>NUCLEOTIDE SEQUENCE</scope>
    <source>
        <strain evidence="6">CNM-CM6805</strain>
    </source>
</reference>
<feature type="transmembrane region" description="Helical" evidence="3">
    <location>
        <begin position="394"/>
        <end position="412"/>
    </location>
</feature>
<dbReference type="InterPro" id="IPR036259">
    <property type="entry name" value="MFS_trans_sf"/>
</dbReference>
<name>A0A8H4GIU1_9EURO</name>
<accession>A0A8H4GIU1</accession>
<dbReference type="Pfam" id="PF07690">
    <property type="entry name" value="MFS_1"/>
    <property type="match status" value="1"/>
</dbReference>
<dbReference type="InterPro" id="IPR000719">
    <property type="entry name" value="Prot_kinase_dom"/>
</dbReference>
<keyword evidence="3" id="KW-0472">Membrane</keyword>
<dbReference type="GO" id="GO:0005524">
    <property type="term" value="F:ATP binding"/>
    <property type="evidence" value="ECO:0007669"/>
    <property type="project" value="InterPro"/>
</dbReference>
<protein>
    <recommendedName>
        <fullName evidence="8">Major facilitator superfamily (MFS) profile domain-containing protein</fullName>
    </recommendedName>
</protein>
<evidence type="ECO:0000259" key="4">
    <source>
        <dbReference type="PROSITE" id="PS50011"/>
    </source>
</evidence>
<feature type="transmembrane region" description="Helical" evidence="3">
    <location>
        <begin position="360"/>
        <end position="382"/>
    </location>
</feature>
<dbReference type="GO" id="GO:0004672">
    <property type="term" value="F:protein kinase activity"/>
    <property type="evidence" value="ECO:0007669"/>
    <property type="project" value="InterPro"/>
</dbReference>
<comment type="caution">
    <text evidence="6">The sequence shown here is derived from an EMBL/GenBank/DDBJ whole genome shotgun (WGS) entry which is preliminary data.</text>
</comment>
<sequence>MATLMKWATKALRRARSPPMCFPTSGFETIRPSEVLDEERFEQFKQGQYYPANIGDVLSNKYQIIGKLGFGTTSTVWLACDLEGHRYVTLKIYTRDEDIKSDNILQEIQDNSILDSFTQAELKNPSPRKIVNGMPVYASRRFDLPKVFGRAVLSDFGSAVRGDQRRNHDAQPNVYRSPEVMLKIDWSYQVDIWNVGVMVWDLFEGKHLFYGNDPDGKGYSTRAHLAEVVIWAPAVLVIFSVVMTSLCTKYYQFFLAQGILGGISMGMSLAPALSSTAQYFQKKRAAAMGITIAGSSLGGVIFPIALDHMLYSSLGFAWAVRVVGFVILGVMSFAVLGIRARLPPKRQRFLKLEAFKKPKYVATLTAVFFLNVGIFTPFFYLPLYGEFHGMSSSLAFYLIAIQNASSFFGRLVPGVIADKIGPYNMLSTVSIITAIITFCWIPMTTNASIIAFSVLYGFFSGGIIGITPAAIANCAGHPQEIGTYIAMGMAVMSVATLIGPPINGALLNDYGGFLQVQIFSAAVMMFGGVLAFVAKTVGGKKALAKG</sequence>
<dbReference type="GO" id="GO:0022857">
    <property type="term" value="F:transmembrane transporter activity"/>
    <property type="evidence" value="ECO:0007669"/>
    <property type="project" value="InterPro"/>
</dbReference>
<dbReference type="AlphaFoldDB" id="A0A8H4GIU1"/>
<dbReference type="GO" id="GO:0016020">
    <property type="term" value="C:membrane"/>
    <property type="evidence" value="ECO:0007669"/>
    <property type="project" value="UniProtKB-SubCell"/>
</dbReference>
<dbReference type="InterPro" id="IPR011701">
    <property type="entry name" value="MFS"/>
</dbReference>
<feature type="transmembrane region" description="Helical" evidence="3">
    <location>
        <begin position="285"/>
        <end position="306"/>
    </location>
</feature>
<dbReference type="Gene3D" id="1.20.1250.20">
    <property type="entry name" value="MFS general substrate transporter like domains"/>
    <property type="match status" value="2"/>
</dbReference>
<dbReference type="InterPro" id="IPR011009">
    <property type="entry name" value="Kinase-like_dom_sf"/>
</dbReference>
<dbReference type="CDD" id="cd17352">
    <property type="entry name" value="MFS_MCT_SLC16"/>
    <property type="match status" value="1"/>
</dbReference>
<feature type="transmembrane region" description="Helical" evidence="3">
    <location>
        <begin position="424"/>
        <end position="443"/>
    </location>
</feature>
<comment type="similarity">
    <text evidence="2">Belongs to the major facilitator superfamily. Monocarboxylate porter (TC 2.A.1.13) family.</text>
</comment>
<dbReference type="PROSITE" id="PS50850">
    <property type="entry name" value="MFS"/>
    <property type="match status" value="1"/>
</dbReference>
<dbReference type="Pfam" id="PF00069">
    <property type="entry name" value="Pkinase"/>
    <property type="match status" value="1"/>
</dbReference>
<feature type="transmembrane region" description="Helical" evidence="3">
    <location>
        <begin position="225"/>
        <end position="244"/>
    </location>
</feature>
<comment type="subcellular location">
    <subcellularLocation>
        <location evidence="1">Membrane</location>
        <topology evidence="1">Multi-pass membrane protein</topology>
    </subcellularLocation>
</comment>
<evidence type="ECO:0000256" key="2">
    <source>
        <dbReference type="ARBA" id="ARBA00006727"/>
    </source>
</evidence>